<name>A0AA38IQX7_9CUCU</name>
<dbReference type="AlphaFoldDB" id="A0AA38IQX7"/>
<dbReference type="Proteomes" id="UP001168821">
    <property type="component" value="Unassembled WGS sequence"/>
</dbReference>
<evidence type="ECO:0000313" key="1">
    <source>
        <dbReference type="EMBL" id="KAJ3657824.1"/>
    </source>
</evidence>
<accession>A0AA38IQX7</accession>
<keyword evidence="2" id="KW-1185">Reference proteome</keyword>
<gene>
    <name evidence="1" type="ORF">Zmor_009603</name>
</gene>
<protein>
    <submittedName>
        <fullName evidence="1">Uncharacterized protein</fullName>
    </submittedName>
</protein>
<reference evidence="1" key="1">
    <citation type="journal article" date="2023" name="G3 (Bethesda)">
        <title>Whole genome assemblies of Zophobas morio and Tenebrio molitor.</title>
        <authorList>
            <person name="Kaur S."/>
            <person name="Stinson S.A."/>
            <person name="diCenzo G.C."/>
        </authorList>
    </citation>
    <scope>NUCLEOTIDE SEQUENCE</scope>
    <source>
        <strain evidence="1">QUZm001</strain>
    </source>
</reference>
<evidence type="ECO:0000313" key="2">
    <source>
        <dbReference type="Proteomes" id="UP001168821"/>
    </source>
</evidence>
<organism evidence="1 2">
    <name type="scientific">Zophobas morio</name>
    <dbReference type="NCBI Taxonomy" id="2755281"/>
    <lineage>
        <taxon>Eukaryota</taxon>
        <taxon>Metazoa</taxon>
        <taxon>Ecdysozoa</taxon>
        <taxon>Arthropoda</taxon>
        <taxon>Hexapoda</taxon>
        <taxon>Insecta</taxon>
        <taxon>Pterygota</taxon>
        <taxon>Neoptera</taxon>
        <taxon>Endopterygota</taxon>
        <taxon>Coleoptera</taxon>
        <taxon>Polyphaga</taxon>
        <taxon>Cucujiformia</taxon>
        <taxon>Tenebrionidae</taxon>
        <taxon>Zophobas</taxon>
    </lineage>
</organism>
<sequence length="92" mass="10616">MDPYFRRSASDLSSGCNKRAKKRPAIHLLHLGVSAVLIKAASRRIPKNSQQAQLNHCYAPTYLSLCRPLVRRQMRRELKTRQEQLRLPSSFV</sequence>
<comment type="caution">
    <text evidence="1">The sequence shown here is derived from an EMBL/GenBank/DDBJ whole genome shotgun (WGS) entry which is preliminary data.</text>
</comment>
<dbReference type="EMBL" id="JALNTZ010000003">
    <property type="protein sequence ID" value="KAJ3657824.1"/>
    <property type="molecule type" value="Genomic_DNA"/>
</dbReference>
<proteinExistence type="predicted"/>